<organism evidence="8 9">
    <name type="scientific">Porites evermanni</name>
    <dbReference type="NCBI Taxonomy" id="104178"/>
    <lineage>
        <taxon>Eukaryota</taxon>
        <taxon>Metazoa</taxon>
        <taxon>Cnidaria</taxon>
        <taxon>Anthozoa</taxon>
        <taxon>Hexacorallia</taxon>
        <taxon>Scleractinia</taxon>
        <taxon>Fungiina</taxon>
        <taxon>Poritidae</taxon>
        <taxon>Porites</taxon>
    </lineage>
</organism>
<dbReference type="EMBL" id="CALNXI010000588">
    <property type="protein sequence ID" value="CAH3029717.1"/>
    <property type="molecule type" value="Genomic_DNA"/>
</dbReference>
<sequence length="1206" mass="134545">MALDIDQVLEQIGSMGRYQIRFISAMCYLGFFVSGFQTMIMTFIATEPGWRCVTNSTLCNATGVYRPGDVGYNDRCDRKLPSSEWEYEDTFTSTVTEWDLICDKSILGSVSSSVIFAGWLLGNVLLGWISDKFGRRKPLYFTVCLAAVFGFAGAFSPLFWLFVSARFVVGFMLGGSGLVQFVLITELVGVQHRHSAGIISFFAWATSLMTIPLFAYFIRDWKLLNTVLSALGLPSLFFWWLIPESPRWLLVKGKIEQAEKGLAEIARFNRREMPQEPLLAPVDGEKSSGGFRDLFATLKMSRITLVSWFGWFVNSMVYYGVSLSAPVLGGNMYLNFFLISALEVPANYATIFCNRKFGRKKTVIVPMVLAALASMGAVLLTRNNDETGLFVGRILMALTAKFFITVSFNAIYVFSAELFPTVVRNTGMGTSSGAGRIGSFCSSYIVWLTRIHPLLPYGIMGIGAFVAAMLCLTLPETKDQPTAELVLNDVSDVAVKERKDNLDSEDEKMEFTSRLTNQRVYSVNGEGKMAIIKFLIQLSVAVLLSLSIVDSCSLDYDCASSESIDLVRCCKGECIGKHTNCPLGTEDAIIALVFVCVVIVVASFFGHFPWLFIGHFGASKPGGRVLPYKSLMGMRRRMGSHFQDWIGCNGVAFSVELLQWGRTFSDFWGQKVLYMTRLANRLFRVIMDADEILEEIGSFGFFQKRNAVFLGLIIFVLTFQTVSMVFIGGEPTWRCTANSSVCTQNATISPDDDYYKARCNMSSEDWEFTTEFTSIVTEWNLICGKEYFASLSQSMLFIGWIPGAFIIGRLSDKFGRRRVLFPAVFVVAVTSFASSFVPVFWLFLTLRGITGFFQGGVYITLYVLVIEFVGPKHRSFVGTLMWIFYTSSLMLLSGLAYGIREWRTLSIVISVPAFPLLIFWRWVPESCRWLIVHNKAEEAVKVFSSIASANNANLPDDKLHVEMREQAVNEGGFLDLFRTKTQCVKTLILWLCWFTNSMVYYGVLLSVGVLGGSLYLNFFLTSVIDIPSNIFVIWFMGWQRPILCKRFYGRKRALILCMTLAAVFCLIVSVIQELTDSGVTALRIIFAVLGKFCINASFSTIYVFSTELLPTVIRNVGMGSMAVFDQTGASIAPFVVLLGKTHPVIPFAIMSGFAFTAGCLCGLLPETLGKHTLETLKDTTDMNLRQERGANEPLVTTPEDLGPRAI</sequence>
<feature type="transmembrane region" description="Helical" evidence="6">
    <location>
        <begin position="987"/>
        <end position="1009"/>
    </location>
</feature>
<accession>A0ABN8MJL5</accession>
<feature type="transmembrane region" description="Helical" evidence="6">
    <location>
        <begin position="22"/>
        <end position="45"/>
    </location>
</feature>
<proteinExistence type="predicted"/>
<reference evidence="8 9" key="1">
    <citation type="submission" date="2022-05" db="EMBL/GenBank/DDBJ databases">
        <authorList>
            <consortium name="Genoscope - CEA"/>
            <person name="William W."/>
        </authorList>
    </citation>
    <scope>NUCLEOTIDE SEQUENCE [LARGE SCALE GENOMIC DNA]</scope>
</reference>
<gene>
    <name evidence="8" type="ORF">PEVE_00036606</name>
</gene>
<dbReference type="CDD" id="cd17317">
    <property type="entry name" value="MFS_SLC22"/>
    <property type="match status" value="2"/>
</dbReference>
<feature type="transmembrane region" description="Helical" evidence="6">
    <location>
        <begin position="106"/>
        <end position="126"/>
    </location>
</feature>
<keyword evidence="4 6" id="KW-0472">Membrane</keyword>
<dbReference type="InterPro" id="IPR020846">
    <property type="entry name" value="MFS_dom"/>
</dbReference>
<dbReference type="Proteomes" id="UP001159427">
    <property type="component" value="Unassembled WGS sequence"/>
</dbReference>
<feature type="domain" description="Major facilitator superfamily (MFS) profile" evidence="7">
    <location>
        <begin position="23"/>
        <end position="479"/>
    </location>
</feature>
<feature type="transmembrane region" description="Helical" evidence="6">
    <location>
        <begin position="849"/>
        <end position="869"/>
    </location>
</feature>
<feature type="transmembrane region" description="Helical" evidence="6">
    <location>
        <begin position="1015"/>
        <end position="1037"/>
    </location>
</feature>
<dbReference type="Gene3D" id="1.20.1250.20">
    <property type="entry name" value="MFS general substrate transporter like domains"/>
    <property type="match status" value="2"/>
</dbReference>
<evidence type="ECO:0000256" key="2">
    <source>
        <dbReference type="ARBA" id="ARBA00022692"/>
    </source>
</evidence>
<evidence type="ECO:0000256" key="3">
    <source>
        <dbReference type="ARBA" id="ARBA00022989"/>
    </source>
</evidence>
<feature type="transmembrane region" description="Helical" evidence="6">
    <location>
        <begin position="1144"/>
        <end position="1164"/>
    </location>
</feature>
<feature type="transmembrane region" description="Helical" evidence="6">
    <location>
        <begin position="905"/>
        <end position="923"/>
    </location>
</feature>
<evidence type="ECO:0000256" key="6">
    <source>
        <dbReference type="SAM" id="Phobius"/>
    </source>
</evidence>
<dbReference type="PROSITE" id="PS00217">
    <property type="entry name" value="SUGAR_TRANSPORT_2"/>
    <property type="match status" value="2"/>
</dbReference>
<evidence type="ECO:0000313" key="9">
    <source>
        <dbReference type="Proteomes" id="UP001159427"/>
    </source>
</evidence>
<dbReference type="InterPro" id="IPR005829">
    <property type="entry name" value="Sugar_transporter_CS"/>
</dbReference>
<feature type="transmembrane region" description="Helical" evidence="6">
    <location>
        <begin position="707"/>
        <end position="727"/>
    </location>
</feature>
<name>A0ABN8MJL5_9CNID</name>
<evidence type="ECO:0000256" key="4">
    <source>
        <dbReference type="ARBA" id="ARBA00023136"/>
    </source>
</evidence>
<dbReference type="PANTHER" id="PTHR24064">
    <property type="entry name" value="SOLUTE CARRIER FAMILY 22 MEMBER"/>
    <property type="match status" value="1"/>
</dbReference>
<feature type="transmembrane region" description="Helical" evidence="6">
    <location>
        <begin position="1053"/>
        <end position="1072"/>
    </location>
</feature>
<feature type="transmembrane region" description="Helical" evidence="6">
    <location>
        <begin position="196"/>
        <end position="217"/>
    </location>
</feature>
<dbReference type="PROSITE" id="PS50850">
    <property type="entry name" value="MFS"/>
    <property type="match status" value="2"/>
</dbReference>
<feature type="transmembrane region" description="Helical" evidence="6">
    <location>
        <begin position="394"/>
        <end position="414"/>
    </location>
</feature>
<feature type="transmembrane region" description="Helical" evidence="6">
    <location>
        <begin position="876"/>
        <end position="899"/>
    </location>
</feature>
<dbReference type="InterPro" id="IPR036259">
    <property type="entry name" value="MFS_trans_sf"/>
</dbReference>
<feature type="transmembrane region" description="Helical" evidence="6">
    <location>
        <begin position="138"/>
        <end position="161"/>
    </location>
</feature>
<evidence type="ECO:0000256" key="5">
    <source>
        <dbReference type="SAM" id="MobiDB-lite"/>
    </source>
</evidence>
<keyword evidence="3 6" id="KW-1133">Transmembrane helix</keyword>
<keyword evidence="2 6" id="KW-0812">Transmembrane</keyword>
<feature type="domain" description="Major facilitator superfamily (MFS) profile" evidence="7">
    <location>
        <begin position="706"/>
        <end position="1169"/>
    </location>
</feature>
<feature type="transmembrane region" description="Helical" evidence="6">
    <location>
        <begin position="454"/>
        <end position="474"/>
    </location>
</feature>
<comment type="subcellular location">
    <subcellularLocation>
        <location evidence="1">Membrane</location>
        <topology evidence="1">Multi-pass membrane protein</topology>
    </subcellularLocation>
</comment>
<dbReference type="Pfam" id="PF00083">
    <property type="entry name" value="Sugar_tr"/>
    <property type="match status" value="2"/>
</dbReference>
<evidence type="ECO:0000256" key="1">
    <source>
        <dbReference type="ARBA" id="ARBA00004141"/>
    </source>
</evidence>
<dbReference type="PROSITE" id="PS00216">
    <property type="entry name" value="SUGAR_TRANSPORT_1"/>
    <property type="match status" value="2"/>
</dbReference>
<protein>
    <recommendedName>
        <fullName evidence="7">Major facilitator superfamily (MFS) profile domain-containing protein</fullName>
    </recommendedName>
</protein>
<feature type="transmembrane region" description="Helical" evidence="6">
    <location>
        <begin position="1084"/>
        <end position="1104"/>
    </location>
</feature>
<feature type="transmembrane region" description="Helical" evidence="6">
    <location>
        <begin position="303"/>
        <end position="321"/>
    </location>
</feature>
<feature type="transmembrane region" description="Helical" evidence="6">
    <location>
        <begin position="588"/>
        <end position="613"/>
    </location>
</feature>
<keyword evidence="9" id="KW-1185">Reference proteome</keyword>
<comment type="caution">
    <text evidence="8">The sequence shown here is derived from an EMBL/GenBank/DDBJ whole genome shotgun (WGS) entry which is preliminary data.</text>
</comment>
<feature type="transmembrane region" description="Helical" evidence="6">
    <location>
        <begin position="167"/>
        <end position="184"/>
    </location>
</feature>
<feature type="transmembrane region" description="Helical" evidence="6">
    <location>
        <begin position="223"/>
        <end position="242"/>
    </location>
</feature>
<feature type="transmembrane region" description="Helical" evidence="6">
    <location>
        <begin position="819"/>
        <end position="843"/>
    </location>
</feature>
<feature type="region of interest" description="Disordered" evidence="5">
    <location>
        <begin position="1186"/>
        <end position="1206"/>
    </location>
</feature>
<dbReference type="SUPFAM" id="SSF103473">
    <property type="entry name" value="MFS general substrate transporter"/>
    <property type="match status" value="2"/>
</dbReference>
<evidence type="ECO:0000313" key="8">
    <source>
        <dbReference type="EMBL" id="CAH3029717.1"/>
    </source>
</evidence>
<feature type="transmembrane region" description="Helical" evidence="6">
    <location>
        <begin position="1116"/>
        <end position="1138"/>
    </location>
</feature>
<feature type="transmembrane region" description="Helical" evidence="6">
    <location>
        <begin position="363"/>
        <end position="382"/>
    </location>
</feature>
<dbReference type="InterPro" id="IPR005828">
    <property type="entry name" value="MFS_sugar_transport-like"/>
</dbReference>
<evidence type="ECO:0000259" key="7">
    <source>
        <dbReference type="PROSITE" id="PS50850"/>
    </source>
</evidence>